<dbReference type="SMART" id="SM00487">
    <property type="entry name" value="DEXDc"/>
    <property type="match status" value="1"/>
</dbReference>
<gene>
    <name evidence="14" type="primary">g898</name>
    <name evidence="14" type="ORF">C2E20_0898</name>
</gene>
<feature type="compositionally biased region" description="Low complexity" evidence="10">
    <location>
        <begin position="1967"/>
        <end position="1976"/>
    </location>
</feature>
<feature type="compositionally biased region" description="Acidic residues" evidence="10">
    <location>
        <begin position="1819"/>
        <end position="1831"/>
    </location>
</feature>
<dbReference type="SUPFAM" id="SSF52540">
    <property type="entry name" value="P-loop containing nucleoside triphosphate hydrolases"/>
    <property type="match status" value="2"/>
</dbReference>
<keyword evidence="2" id="KW-0479">Metal-binding</keyword>
<dbReference type="GO" id="GO:0005524">
    <property type="term" value="F:ATP binding"/>
    <property type="evidence" value="ECO:0007669"/>
    <property type="project" value="UniProtKB-KW"/>
</dbReference>
<evidence type="ECO:0000256" key="4">
    <source>
        <dbReference type="ARBA" id="ARBA00022771"/>
    </source>
</evidence>
<dbReference type="InterPro" id="IPR013083">
    <property type="entry name" value="Znf_RING/FYVE/PHD"/>
</dbReference>
<dbReference type="SMART" id="SM00184">
    <property type="entry name" value="RING"/>
    <property type="match status" value="1"/>
</dbReference>
<dbReference type="GO" id="GO:0008094">
    <property type="term" value="F:ATP-dependent activity, acting on DNA"/>
    <property type="evidence" value="ECO:0007669"/>
    <property type="project" value="TreeGrafter"/>
</dbReference>
<evidence type="ECO:0000256" key="3">
    <source>
        <dbReference type="ARBA" id="ARBA00022741"/>
    </source>
</evidence>
<dbReference type="PANTHER" id="PTHR45626:SF38">
    <property type="entry name" value="DEAD-BOX PROTEIN"/>
    <property type="match status" value="1"/>
</dbReference>
<dbReference type="OrthoDB" id="568332at2759"/>
<sequence length="2198" mass="235889">MQMVNNSPTSALGGMAPTKALFGTLPSNMNLPLLDDIVRLLGFTSSAEANDADTPPAPATRKGSAAQPKRRRTLSELVLPSDSEDEASDDAALDEATLQIAATASPLGRRSTRTNAGGRLSQLVADELLDEAGEVPTRALPQRATAMRSPSGKRRAATSLLDQLAAIAAECDAADELDKVDDSSDGAGTSADAEAAAILTAHHGAHQEQVLALHVRNRQRIRSQGGKGGAEFDIGDAVLLKPASMGKVGTSTIQRKRLTCRVVGVAEQTGKYHLRCNTGLLKGTYGGGEVLRPAPAESAAELNFAADADSSEAPLVTLTAAKEAIIDLTMSSDGEEQQQRPPKRQRRAPGPPPASSDDDWGILEVHDNQPAAEAAPARPLGPEEDLEVVAEAGTVWNKDMPHVRDVCGQHPFQKTVAAGNAKHCDKCFCYVCDCLAGECREWGTGMAYTDHCHAHEGSGFFAALTRARKAKADRAAVTGAGSAAAAAAAAVGDGGPPETQSAQDRLRAFLAGRTSGGSSSRKAAAAAAAGSSREVKPKPKQRTVPHYPPCTLHGMPDPSADRDLMMLARVEVGVKTVGEYSISELRERLAPTGFYVPVNVNHFSGHDIGAYGDRLCIDNIFNTTWDMASSTYKPQYLQLRKMPLLPAPPEPTTMRVRQVTIMHHDGRAAPTTHGISLPKEATLAQILDAAAPLAGLDRARERFLAMDIKSQALTAVFLPDSFKLTDTNAKHHSVALWRVPKEESARPGAPNYCVIFHRRPTPQDAIQHMLMGRSWEAVGLPTLLPLGDTCANGGRAAEKAMLERLLAALEPLRRREDGAATPPPAQDIKTLGLKLYRSSPYGCGGYSATSDAEADFAVLRAVNTHMRYGETFFREGRLFLRVDWTPEALESFDVGAWQHPKVDASASPAAIKPTLDLMKVLEEWEAKKRYAREAPKSMLDELKLASRGKEPGVNYPVSRAYALQDPVCRVVFDLTPDKDDNGRRSQTKGKAVFKIYVWKSERGVPHRDFFQQHDAWDSARQSRREFHELGHNPLSQTMTVLLWNDAENRRFKDAITEWSNKEAAQPRNIPGLMQALERGEMPAAPQPGGLSVTMRPYQLQSLQFMLDAERGEGGFRRLFWQRLTTPTGSRYWWSPVLARASLEVPAQGWGGWCAEEMGLGKTVEVLGLILASPAPPLPPGPRGQKDAEGLIPSRATLVVCAVSLVGQWIAEAQSKLAGNNVLRIHMYHGQGRIRDPVRLAHDFDLVVTTYATLGADFGGKKNGGANPLFPPLGAIKWHRLVLDEAHTVKNPAVAHTKACMALHADRRWMCTGTPINTDVSDLFGQFCVLKLAPFNQKTMFDSHVKNAYGNAHGMGCPQLVYTLGQTMVRHTKRQVLGGEEVLRLPPKTEDTVAVTLTAQEQEMYNKAHTASKALFQQYRQMGNATINKHLLQIMALLLPMRRVCSGGNLRQRDLEVADPLFGDGAVRRRRLSCAGVPQAADHSLVAPDEECAICIDMLEQPTLTPCDHWFCRECIMGLVQSVNSKCPLCRRNITAFELRQGITAAEADAEEASKEAGDGLGAGSAGAGGAGASGAAGGEGGEAPAQGGVLASESKLQALLKELRAMRRADPTAKALIFSQYITTIEWLKEKLTAAGFGYRFISGSMPLKQRAKAIQQFQGDPPTTVFLLSMRAGAVGINLTAASHVFLMEPALNPALEEQAIGRAWRMGQQRNVVVKKFYVKGSVEERIMEVVKRRQQAEAGGSRNAANANGAAPSDSEDSYDEDDVFGRFARRGHGSHERTNVRMQNLVGSISSDRQQLRVDELETLFQDPALGEPRAEEEEETDDEAEAEAAMAAALAAAGRPATAAAVQAALHGGGRGRGGCGGRGGGSGRGRGGRGSTAGAALRRAFIDDAEEDDEEEFSFGEEEEEEDEEEESPATAARAAAAAARPSGRTARRRTRGIPRRNYAELESNGASSGEDEATEAAVRPRQARGAAGGGQCRGRSAELESDEEFVPEGSLQPGASMETSFLDEEDEADSDPEVAALLSRKRRRHAPAPAARRAAPATLLGEGVPRKLNIIKRTTVVIPQEHQQQRQQRQEQQQHPQQQQQQQQQQAEPGSAAPSRPSSGSARLSDGWAVRPFSQPLKAAAPAADTPGNASGGAAGAAAGGADALARGAGGSVPRAARGPMRGKRLPTALTAHLTAGASPAQQQQNP</sequence>
<feature type="region of interest" description="Disordered" evidence="10">
    <location>
        <begin position="513"/>
        <end position="555"/>
    </location>
</feature>
<evidence type="ECO:0000256" key="6">
    <source>
        <dbReference type="ARBA" id="ARBA00022806"/>
    </source>
</evidence>
<evidence type="ECO:0000256" key="8">
    <source>
        <dbReference type="ARBA" id="ARBA00022840"/>
    </source>
</evidence>
<dbReference type="PROSITE" id="PS51194">
    <property type="entry name" value="HELICASE_CTER"/>
    <property type="match status" value="1"/>
</dbReference>
<dbReference type="SUPFAM" id="SSF57850">
    <property type="entry name" value="RING/U-box"/>
    <property type="match status" value="1"/>
</dbReference>
<dbReference type="Proteomes" id="UP000239649">
    <property type="component" value="Unassembled WGS sequence"/>
</dbReference>
<comment type="caution">
    <text evidence="14">The sequence shown here is derived from an EMBL/GenBank/DDBJ whole genome shotgun (WGS) entry which is preliminary data.</text>
</comment>
<feature type="compositionally biased region" description="Basic residues" evidence="10">
    <location>
        <begin position="1936"/>
        <end position="1945"/>
    </location>
</feature>
<evidence type="ECO:0000313" key="14">
    <source>
        <dbReference type="EMBL" id="PSC76012.1"/>
    </source>
</evidence>
<evidence type="ECO:0000313" key="15">
    <source>
        <dbReference type="Proteomes" id="UP000239649"/>
    </source>
</evidence>
<dbReference type="Gene3D" id="3.30.40.10">
    <property type="entry name" value="Zinc/RING finger domain, C3HC4 (zinc finger)"/>
    <property type="match status" value="1"/>
</dbReference>
<feature type="region of interest" description="Disordered" evidence="10">
    <location>
        <begin position="1809"/>
        <end position="2198"/>
    </location>
</feature>
<dbReference type="InterPro" id="IPR038718">
    <property type="entry name" value="SNF2-like_sf"/>
</dbReference>
<dbReference type="GO" id="GO:0016787">
    <property type="term" value="F:hydrolase activity"/>
    <property type="evidence" value="ECO:0007669"/>
    <property type="project" value="UniProtKB-KW"/>
</dbReference>
<dbReference type="InterPro" id="IPR027417">
    <property type="entry name" value="P-loop_NTPase"/>
</dbReference>
<feature type="compositionally biased region" description="Low complexity" evidence="10">
    <location>
        <begin position="1919"/>
        <end position="1935"/>
    </location>
</feature>
<feature type="domain" description="RING-type" evidence="11">
    <location>
        <begin position="1491"/>
        <end position="1530"/>
    </location>
</feature>
<dbReference type="GO" id="GO:0004386">
    <property type="term" value="F:helicase activity"/>
    <property type="evidence" value="ECO:0007669"/>
    <property type="project" value="UniProtKB-KW"/>
</dbReference>
<dbReference type="PANTHER" id="PTHR45626">
    <property type="entry name" value="TRANSCRIPTION TERMINATION FACTOR 2-RELATED"/>
    <property type="match status" value="1"/>
</dbReference>
<dbReference type="EMBL" id="LHPF02000001">
    <property type="protein sequence ID" value="PSC76012.1"/>
    <property type="molecule type" value="Genomic_DNA"/>
</dbReference>
<feature type="compositionally biased region" description="Low complexity" evidence="10">
    <location>
        <begin position="1739"/>
        <end position="1756"/>
    </location>
</feature>
<feature type="region of interest" description="Disordered" evidence="10">
    <location>
        <begin position="48"/>
        <end position="90"/>
    </location>
</feature>
<feature type="domain" description="Helicase C-terminal" evidence="13">
    <location>
        <begin position="1595"/>
        <end position="1762"/>
    </location>
</feature>
<dbReference type="SMART" id="SM00490">
    <property type="entry name" value="HELICc"/>
    <property type="match status" value="1"/>
</dbReference>
<feature type="compositionally biased region" description="Low complexity" evidence="10">
    <location>
        <begin position="513"/>
        <end position="532"/>
    </location>
</feature>
<dbReference type="InterPro" id="IPR000330">
    <property type="entry name" value="SNF2_N"/>
</dbReference>
<keyword evidence="7" id="KW-0862">Zinc</keyword>
<dbReference type="STRING" id="554055.A0A2P6VPI7"/>
<keyword evidence="8" id="KW-0067">ATP-binding</keyword>
<dbReference type="PROSITE" id="PS51192">
    <property type="entry name" value="HELICASE_ATP_BIND_1"/>
    <property type="match status" value="1"/>
</dbReference>
<evidence type="ECO:0000259" key="12">
    <source>
        <dbReference type="PROSITE" id="PS51192"/>
    </source>
</evidence>
<evidence type="ECO:0000259" key="11">
    <source>
        <dbReference type="PROSITE" id="PS50089"/>
    </source>
</evidence>
<dbReference type="Pfam" id="PF00176">
    <property type="entry name" value="SNF2-rel_dom"/>
    <property type="match status" value="1"/>
</dbReference>
<dbReference type="InterPro" id="IPR001650">
    <property type="entry name" value="Helicase_C-like"/>
</dbReference>
<proteinExistence type="inferred from homology"/>
<evidence type="ECO:0000256" key="2">
    <source>
        <dbReference type="ARBA" id="ARBA00022723"/>
    </source>
</evidence>
<feature type="compositionally biased region" description="Gly residues" evidence="10">
    <location>
        <begin position="2141"/>
        <end position="2150"/>
    </location>
</feature>
<evidence type="ECO:0000256" key="5">
    <source>
        <dbReference type="ARBA" id="ARBA00022801"/>
    </source>
</evidence>
<evidence type="ECO:0000256" key="7">
    <source>
        <dbReference type="ARBA" id="ARBA00022833"/>
    </source>
</evidence>
<dbReference type="Pfam" id="PF13923">
    <property type="entry name" value="zf-C3HC4_2"/>
    <property type="match status" value="1"/>
</dbReference>
<dbReference type="PROSITE" id="PS50089">
    <property type="entry name" value="ZF_RING_2"/>
    <property type="match status" value="1"/>
</dbReference>
<dbReference type="PROSITE" id="PS00518">
    <property type="entry name" value="ZF_RING_1"/>
    <property type="match status" value="1"/>
</dbReference>
<accession>A0A2P6VPI7</accession>
<dbReference type="InterPro" id="IPR001841">
    <property type="entry name" value="Znf_RING"/>
</dbReference>
<dbReference type="InterPro" id="IPR049730">
    <property type="entry name" value="SNF2/RAD54-like_C"/>
</dbReference>
<dbReference type="Gene3D" id="3.40.50.300">
    <property type="entry name" value="P-loop containing nucleotide triphosphate hydrolases"/>
    <property type="match status" value="1"/>
</dbReference>
<feature type="domain" description="Helicase ATP-binding" evidence="12">
    <location>
        <begin position="1142"/>
        <end position="1332"/>
    </location>
</feature>
<evidence type="ECO:0000256" key="1">
    <source>
        <dbReference type="ARBA" id="ARBA00008438"/>
    </source>
</evidence>
<dbReference type="GO" id="GO:0005634">
    <property type="term" value="C:nucleus"/>
    <property type="evidence" value="ECO:0007669"/>
    <property type="project" value="TreeGrafter"/>
</dbReference>
<dbReference type="InterPro" id="IPR017907">
    <property type="entry name" value="Znf_RING_CS"/>
</dbReference>
<feature type="region of interest" description="Disordered" evidence="10">
    <location>
        <begin position="330"/>
        <end position="361"/>
    </location>
</feature>
<dbReference type="Pfam" id="PF00271">
    <property type="entry name" value="Helicase_C"/>
    <property type="match status" value="1"/>
</dbReference>
<comment type="similarity">
    <text evidence="1">Belongs to the SNF2/RAD54 helicase family. RAD16 subfamily.</text>
</comment>
<dbReference type="InterPro" id="IPR014001">
    <property type="entry name" value="Helicase_ATP-bd"/>
</dbReference>
<dbReference type="GO" id="GO:0008270">
    <property type="term" value="F:zinc ion binding"/>
    <property type="evidence" value="ECO:0007669"/>
    <property type="project" value="UniProtKB-KW"/>
</dbReference>
<dbReference type="CDD" id="cd18008">
    <property type="entry name" value="DEXDc_SHPRH-like"/>
    <property type="match status" value="1"/>
</dbReference>
<keyword evidence="3" id="KW-0547">Nucleotide-binding</keyword>
<dbReference type="GO" id="GO:0006281">
    <property type="term" value="P:DNA repair"/>
    <property type="evidence" value="ECO:0007669"/>
    <property type="project" value="TreeGrafter"/>
</dbReference>
<keyword evidence="5" id="KW-0378">Hydrolase</keyword>
<keyword evidence="4 9" id="KW-0863">Zinc-finger</keyword>
<evidence type="ECO:0000259" key="13">
    <source>
        <dbReference type="PROSITE" id="PS51194"/>
    </source>
</evidence>
<evidence type="ECO:0000256" key="10">
    <source>
        <dbReference type="SAM" id="MobiDB-lite"/>
    </source>
</evidence>
<name>A0A2P6VPI7_9CHLO</name>
<protein>
    <submittedName>
        <fullName evidence="14">Helicase-like transcription factor isoform A</fullName>
    </submittedName>
</protein>
<keyword evidence="6" id="KW-0347">Helicase</keyword>
<keyword evidence="15" id="KW-1185">Reference proteome</keyword>
<feature type="compositionally biased region" description="Acidic residues" evidence="10">
    <location>
        <begin position="2012"/>
        <end position="2023"/>
    </location>
</feature>
<dbReference type="Gene3D" id="3.40.50.10810">
    <property type="entry name" value="Tandem AAA-ATPase domain"/>
    <property type="match status" value="1"/>
</dbReference>
<dbReference type="CDD" id="cd18793">
    <property type="entry name" value="SF2_C_SNF"/>
    <property type="match status" value="1"/>
</dbReference>
<feature type="compositionally biased region" description="Acidic residues" evidence="10">
    <location>
        <begin position="1893"/>
        <end position="1918"/>
    </location>
</feature>
<feature type="compositionally biased region" description="Low complexity" evidence="10">
    <location>
        <begin position="2070"/>
        <end position="2114"/>
    </location>
</feature>
<feature type="compositionally biased region" description="Low complexity" evidence="10">
    <location>
        <begin position="2038"/>
        <end position="2048"/>
    </location>
</feature>
<organism evidence="14 15">
    <name type="scientific">Micractinium conductrix</name>
    <dbReference type="NCBI Taxonomy" id="554055"/>
    <lineage>
        <taxon>Eukaryota</taxon>
        <taxon>Viridiplantae</taxon>
        <taxon>Chlorophyta</taxon>
        <taxon>core chlorophytes</taxon>
        <taxon>Trebouxiophyceae</taxon>
        <taxon>Chlorellales</taxon>
        <taxon>Chlorellaceae</taxon>
        <taxon>Chlorella clade</taxon>
        <taxon>Micractinium</taxon>
    </lineage>
</organism>
<reference evidence="14 15" key="1">
    <citation type="journal article" date="2018" name="Plant J.">
        <title>Genome sequences of Chlorella sorokiniana UTEX 1602 and Micractinium conductrix SAG 241.80: implications to maltose excretion by a green alga.</title>
        <authorList>
            <person name="Arriola M.B."/>
            <person name="Velmurugan N."/>
            <person name="Zhang Y."/>
            <person name="Plunkett M.H."/>
            <person name="Hondzo H."/>
            <person name="Barney B.M."/>
        </authorList>
    </citation>
    <scope>NUCLEOTIDE SEQUENCE [LARGE SCALE GENOMIC DNA]</scope>
    <source>
        <strain evidence="14 15">SAG 241.80</strain>
    </source>
</reference>
<feature type="compositionally biased region" description="Gly residues" evidence="10">
    <location>
        <begin position="1856"/>
        <end position="1881"/>
    </location>
</feature>
<dbReference type="InterPro" id="IPR050628">
    <property type="entry name" value="SNF2_RAD54_helicase_TF"/>
</dbReference>
<feature type="compositionally biased region" description="Low complexity" evidence="10">
    <location>
        <begin position="1832"/>
        <end position="1850"/>
    </location>
</feature>
<evidence type="ECO:0000256" key="9">
    <source>
        <dbReference type="PROSITE-ProRule" id="PRU00175"/>
    </source>
</evidence>
<feature type="region of interest" description="Disordered" evidence="10">
    <location>
        <begin position="1738"/>
        <end position="1764"/>
    </location>
</feature>